<evidence type="ECO:0000256" key="2">
    <source>
        <dbReference type="ARBA" id="ARBA00009142"/>
    </source>
</evidence>
<evidence type="ECO:0000256" key="8">
    <source>
        <dbReference type="RuleBase" id="RU363041"/>
    </source>
</evidence>
<sequence length="256" mass="26830">MDTLLIIAIGAALAGFVQGLSGFGYSMTAMALWAWTLEPTLAAVLAVFGGLCGQLIQAFKVRRGFDWRMLWPFLLGGLCGLPLGLRLLPMLDAQLFKTVLGAMLVIFCPLMAFSHRLGGIASGPLSQGSGRSLANGLAGLAGGAMAALGGFSGVVPTLWCQITGMARDTQRQVIQNFNLTMLAVTFASYVGTGLVSQHMLPQLAVALPAMVLPSLWGARLYERISDVAFKRVVLGLLTLAGLAMLASSWAGAVASR</sequence>
<dbReference type="Proteomes" id="UP001562178">
    <property type="component" value="Unassembled WGS sequence"/>
</dbReference>
<dbReference type="Pfam" id="PF01925">
    <property type="entry name" value="TauE"/>
    <property type="match status" value="1"/>
</dbReference>
<dbReference type="InterPro" id="IPR002781">
    <property type="entry name" value="TM_pro_TauE-like"/>
</dbReference>
<accession>A0ABV4AVN7</accession>
<comment type="subcellular location">
    <subcellularLocation>
        <location evidence="1 8">Cell membrane</location>
        <topology evidence="1 8">Multi-pass membrane protein</topology>
    </subcellularLocation>
</comment>
<evidence type="ECO:0000256" key="7">
    <source>
        <dbReference type="ARBA" id="ARBA00023136"/>
    </source>
</evidence>
<dbReference type="PANTHER" id="PTHR30269:SF37">
    <property type="entry name" value="MEMBRANE TRANSPORTER PROTEIN"/>
    <property type="match status" value="1"/>
</dbReference>
<evidence type="ECO:0000256" key="3">
    <source>
        <dbReference type="ARBA" id="ARBA00022448"/>
    </source>
</evidence>
<keyword evidence="3" id="KW-0813">Transport</keyword>
<evidence type="ECO:0000256" key="5">
    <source>
        <dbReference type="ARBA" id="ARBA00022692"/>
    </source>
</evidence>
<keyword evidence="5 8" id="KW-0812">Transmembrane</keyword>
<feature type="transmembrane region" description="Helical" evidence="8">
    <location>
        <begin position="94"/>
        <end position="113"/>
    </location>
</feature>
<dbReference type="PANTHER" id="PTHR30269">
    <property type="entry name" value="TRANSMEMBRANE PROTEIN YFCA"/>
    <property type="match status" value="1"/>
</dbReference>
<evidence type="ECO:0000256" key="4">
    <source>
        <dbReference type="ARBA" id="ARBA00022475"/>
    </source>
</evidence>
<protein>
    <recommendedName>
        <fullName evidence="8">Probable membrane transporter protein</fullName>
    </recommendedName>
</protein>
<feature type="transmembrane region" description="Helical" evidence="8">
    <location>
        <begin position="179"/>
        <end position="196"/>
    </location>
</feature>
<feature type="transmembrane region" description="Helical" evidence="8">
    <location>
        <begin position="203"/>
        <end position="221"/>
    </location>
</feature>
<evidence type="ECO:0000256" key="6">
    <source>
        <dbReference type="ARBA" id="ARBA00022989"/>
    </source>
</evidence>
<comment type="caution">
    <text evidence="9">The sequence shown here is derived from an EMBL/GenBank/DDBJ whole genome shotgun (WGS) entry which is preliminary data.</text>
</comment>
<keyword evidence="7 8" id="KW-0472">Membrane</keyword>
<feature type="transmembrane region" description="Helical" evidence="8">
    <location>
        <begin position="233"/>
        <end position="254"/>
    </location>
</feature>
<gene>
    <name evidence="9" type="ORF">AB7A72_00155</name>
</gene>
<feature type="transmembrane region" description="Helical" evidence="8">
    <location>
        <begin position="69"/>
        <end position="88"/>
    </location>
</feature>
<evidence type="ECO:0000313" key="9">
    <source>
        <dbReference type="EMBL" id="MEY2249404.1"/>
    </source>
</evidence>
<keyword evidence="10" id="KW-1185">Reference proteome</keyword>
<keyword evidence="4 8" id="KW-1003">Cell membrane</keyword>
<proteinExistence type="inferred from homology"/>
<dbReference type="EMBL" id="JBGBDC010000001">
    <property type="protein sequence ID" value="MEY2249404.1"/>
    <property type="molecule type" value="Genomic_DNA"/>
</dbReference>
<dbReference type="InterPro" id="IPR052017">
    <property type="entry name" value="TSUP"/>
</dbReference>
<evidence type="ECO:0000256" key="1">
    <source>
        <dbReference type="ARBA" id="ARBA00004651"/>
    </source>
</evidence>
<organism evidence="9 10">
    <name type="scientific">Comamonas sediminis</name>
    <dbReference type="NCBI Taxonomy" id="1783360"/>
    <lineage>
        <taxon>Bacteria</taxon>
        <taxon>Pseudomonadati</taxon>
        <taxon>Pseudomonadota</taxon>
        <taxon>Betaproteobacteria</taxon>
        <taxon>Burkholderiales</taxon>
        <taxon>Comamonadaceae</taxon>
        <taxon>Comamonas</taxon>
    </lineage>
</organism>
<feature type="transmembrane region" description="Helical" evidence="8">
    <location>
        <begin position="32"/>
        <end position="57"/>
    </location>
</feature>
<name>A0ABV4AVN7_9BURK</name>
<reference evidence="9 10" key="1">
    <citation type="journal article" date="2016" name="Int. J. Syst. Evol. Microbiol.">
        <title>Description of Comamonas sediminis sp. nov., isolated from lagoon sediments.</title>
        <authorList>
            <person name="Subhash Y."/>
            <person name="Bang J.J."/>
            <person name="You T.H."/>
            <person name="Lee S.S."/>
        </authorList>
    </citation>
    <scope>NUCLEOTIDE SEQUENCE [LARGE SCALE GENOMIC DNA]</scope>
    <source>
        <strain evidence="9 10">JCM 31169</strain>
    </source>
</reference>
<dbReference type="RefSeq" id="WP_239811656.1">
    <property type="nucleotide sequence ID" value="NZ_CP191350.1"/>
</dbReference>
<evidence type="ECO:0000313" key="10">
    <source>
        <dbReference type="Proteomes" id="UP001562178"/>
    </source>
</evidence>
<comment type="similarity">
    <text evidence="2 8">Belongs to the 4-toluene sulfonate uptake permease (TSUP) (TC 2.A.102) family.</text>
</comment>
<feature type="transmembrane region" description="Helical" evidence="8">
    <location>
        <begin position="133"/>
        <end position="159"/>
    </location>
</feature>
<keyword evidence="6 8" id="KW-1133">Transmembrane helix</keyword>